<feature type="transmembrane region" description="Helical" evidence="1">
    <location>
        <begin position="12"/>
        <end position="35"/>
    </location>
</feature>
<dbReference type="STRING" id="1121357.SAMN05661109_01431"/>
<organism evidence="3 4">
    <name type="scientific">Corynebacterium cystitidis DSM 20524</name>
    <dbReference type="NCBI Taxonomy" id="1121357"/>
    <lineage>
        <taxon>Bacteria</taxon>
        <taxon>Bacillati</taxon>
        <taxon>Actinomycetota</taxon>
        <taxon>Actinomycetes</taxon>
        <taxon>Mycobacteriales</taxon>
        <taxon>Corynebacteriaceae</taxon>
        <taxon>Corynebacterium</taxon>
    </lineage>
</organism>
<feature type="transmembrane region" description="Helical" evidence="1">
    <location>
        <begin position="207"/>
        <end position="228"/>
    </location>
</feature>
<gene>
    <name evidence="3" type="ORF">SAMN05661109_01431</name>
</gene>
<reference evidence="4" key="1">
    <citation type="submission" date="2016-10" db="EMBL/GenBank/DDBJ databases">
        <authorList>
            <person name="Varghese N."/>
            <person name="Submissions S."/>
        </authorList>
    </citation>
    <scope>NUCLEOTIDE SEQUENCE [LARGE SCALE GENOMIC DNA]</scope>
    <source>
        <strain evidence="4">DSM 20524</strain>
    </source>
</reference>
<dbReference type="AlphaFoldDB" id="A0A1H9TDY0"/>
<dbReference type="EMBL" id="FOGQ01000005">
    <property type="protein sequence ID" value="SER95318.1"/>
    <property type="molecule type" value="Genomic_DNA"/>
</dbReference>
<protein>
    <submittedName>
        <fullName evidence="3">CAAX protease self-immunity</fullName>
    </submittedName>
</protein>
<dbReference type="GO" id="GO:0006508">
    <property type="term" value="P:proteolysis"/>
    <property type="evidence" value="ECO:0007669"/>
    <property type="project" value="UniProtKB-KW"/>
</dbReference>
<feature type="transmembrane region" description="Helical" evidence="1">
    <location>
        <begin position="92"/>
        <end position="113"/>
    </location>
</feature>
<evidence type="ECO:0000256" key="1">
    <source>
        <dbReference type="SAM" id="Phobius"/>
    </source>
</evidence>
<dbReference type="RefSeq" id="WP_092258294.1">
    <property type="nucleotide sequence ID" value="NZ_CP047199.1"/>
</dbReference>
<feature type="domain" description="CAAX prenyl protease 2/Lysostaphin resistance protein A-like" evidence="2">
    <location>
        <begin position="131"/>
        <end position="220"/>
    </location>
</feature>
<dbReference type="Proteomes" id="UP000198929">
    <property type="component" value="Unassembled WGS sequence"/>
</dbReference>
<keyword evidence="4" id="KW-1185">Reference proteome</keyword>
<proteinExistence type="predicted"/>
<accession>A0A1H9TDY0</accession>
<keyword evidence="1" id="KW-0812">Transmembrane</keyword>
<keyword evidence="3" id="KW-0645">Protease</keyword>
<dbReference type="InterPro" id="IPR003675">
    <property type="entry name" value="Rce1/LyrA-like_dom"/>
</dbReference>
<keyword evidence="1" id="KW-1133">Transmembrane helix</keyword>
<dbReference type="GO" id="GO:0004175">
    <property type="term" value="F:endopeptidase activity"/>
    <property type="evidence" value="ECO:0007669"/>
    <property type="project" value="UniProtKB-ARBA"/>
</dbReference>
<keyword evidence="1" id="KW-0472">Membrane</keyword>
<evidence type="ECO:0000313" key="3">
    <source>
        <dbReference type="EMBL" id="SER95318.1"/>
    </source>
</evidence>
<dbReference type="GO" id="GO:0080120">
    <property type="term" value="P:CAAX-box protein maturation"/>
    <property type="evidence" value="ECO:0007669"/>
    <property type="project" value="UniProtKB-ARBA"/>
</dbReference>
<keyword evidence="3" id="KW-0378">Hydrolase</keyword>
<name>A0A1H9TDY0_9CORY</name>
<feature type="transmembrane region" description="Helical" evidence="1">
    <location>
        <begin position="55"/>
        <end position="80"/>
    </location>
</feature>
<evidence type="ECO:0000259" key="2">
    <source>
        <dbReference type="Pfam" id="PF02517"/>
    </source>
</evidence>
<dbReference type="Pfam" id="PF02517">
    <property type="entry name" value="Rce1-like"/>
    <property type="match status" value="1"/>
</dbReference>
<feature type="transmembrane region" description="Helical" evidence="1">
    <location>
        <begin position="180"/>
        <end position="201"/>
    </location>
</feature>
<evidence type="ECO:0000313" key="4">
    <source>
        <dbReference type="Proteomes" id="UP000198929"/>
    </source>
</evidence>
<sequence>MVQVKRISIEILLVLTITFGMSGLRSVLRLIGALAAPEALNDQQVVLNDSASQMAWLDVGLQLASAATLFAWGGLALFLLGTGLPRPRLGDVGWACVLTAVIGIPGLGLYVAALQLGLSKEVVPTTDGVEIPLLLVWSAANAFGEEVVVVMWLISRLKQLRWPAWAAIGASSLLRGSYHLYQGVSAGFGNIVMGVVYGYFYHRTGRVWPLIIAHFLIDAVAFVGYLLLDLSWLGL</sequence>